<feature type="region of interest" description="Disordered" evidence="1">
    <location>
        <begin position="37"/>
        <end position="108"/>
    </location>
</feature>
<evidence type="ECO:0000256" key="1">
    <source>
        <dbReference type="SAM" id="MobiDB-lite"/>
    </source>
</evidence>
<dbReference type="EMBL" id="KI669590">
    <property type="protein sequence ID" value="ETN08082.1"/>
    <property type="molecule type" value="Genomic_DNA"/>
</dbReference>
<reference evidence="3" key="1">
    <citation type="submission" date="2011-12" db="EMBL/GenBank/DDBJ databases">
        <authorList>
            <consortium name="The Broad Institute Genome Sequencing Platform"/>
            <person name="Russ C."/>
            <person name="Tyler B."/>
            <person name="Panabieres F."/>
            <person name="Shan W."/>
            <person name="Tripathy S."/>
            <person name="Grunwald N."/>
            <person name="Machado M."/>
            <person name="Young S.K."/>
            <person name="Zeng Q."/>
            <person name="Gargeya S."/>
            <person name="Fitzgerald M."/>
            <person name="Haas B."/>
            <person name="Abouelleil A."/>
            <person name="Alvarado L."/>
            <person name="Arachchi H.M."/>
            <person name="Berlin A."/>
            <person name="Chapman S.B."/>
            <person name="Gearin G."/>
            <person name="Goldberg J."/>
            <person name="Griggs A."/>
            <person name="Gujja S."/>
            <person name="Hansen M."/>
            <person name="Heiman D."/>
            <person name="Howarth C."/>
            <person name="Larimer J."/>
            <person name="Lui A."/>
            <person name="MacDonald P.J.P."/>
            <person name="McCowen C."/>
            <person name="Montmayeur A."/>
            <person name="Murphy C."/>
            <person name="Neiman D."/>
            <person name="Pearson M."/>
            <person name="Priest M."/>
            <person name="Roberts A."/>
            <person name="Saif S."/>
            <person name="Shea T."/>
            <person name="Sisk P."/>
            <person name="Stolte C."/>
            <person name="Sykes S."/>
            <person name="Wortman J."/>
            <person name="Nusbaum C."/>
            <person name="Birren B."/>
        </authorList>
    </citation>
    <scope>NUCLEOTIDE SEQUENCE [LARGE SCALE GENOMIC DNA]</scope>
    <source>
        <strain evidence="3">INRA-310</strain>
    </source>
</reference>
<dbReference type="VEuPathDB" id="FungiDB:PPTG_12583"/>
<feature type="compositionally biased region" description="Low complexity" evidence="1">
    <location>
        <begin position="71"/>
        <end position="82"/>
    </location>
</feature>
<feature type="compositionally biased region" description="Polar residues" evidence="1">
    <location>
        <begin position="83"/>
        <end position="96"/>
    </location>
</feature>
<protein>
    <submittedName>
        <fullName evidence="2">Uncharacterized protein</fullName>
    </submittedName>
</protein>
<feature type="compositionally biased region" description="Basic residues" evidence="1">
    <location>
        <begin position="98"/>
        <end position="108"/>
    </location>
</feature>
<accession>W2Q4K4</accession>
<dbReference type="AlphaFoldDB" id="W2Q4K4"/>
<proteinExistence type="predicted"/>
<sequence>MNGTNTIFGLKTEEMYRILGTTRRPLPFLLDLVSIRGKRDRRKKKRVHSHNVGASTSHGAERLHTSPPQASISITTVDSTTSEGNNQPSSTQSQSVLRVKKKRGSKTI</sequence>
<dbReference type="Proteomes" id="UP000018817">
    <property type="component" value="Unassembled WGS sequence"/>
</dbReference>
<feature type="compositionally biased region" description="Basic residues" evidence="1">
    <location>
        <begin position="37"/>
        <end position="49"/>
    </location>
</feature>
<evidence type="ECO:0000313" key="2">
    <source>
        <dbReference type="EMBL" id="ETN08082.1"/>
    </source>
</evidence>
<evidence type="ECO:0000313" key="3">
    <source>
        <dbReference type="Proteomes" id="UP000018817"/>
    </source>
</evidence>
<dbReference type="RefSeq" id="XP_008906886.1">
    <property type="nucleotide sequence ID" value="XM_008908638.1"/>
</dbReference>
<dbReference type="OMA" id="VHSHNVG"/>
<dbReference type="GeneID" id="20182022"/>
<reference evidence="2 3" key="2">
    <citation type="submission" date="2013-11" db="EMBL/GenBank/DDBJ databases">
        <title>The Genome Sequence of Phytophthora parasitica INRA-310.</title>
        <authorList>
            <consortium name="The Broad Institute Genomics Platform"/>
            <person name="Russ C."/>
            <person name="Tyler B."/>
            <person name="Panabieres F."/>
            <person name="Shan W."/>
            <person name="Tripathy S."/>
            <person name="Grunwald N."/>
            <person name="Machado M."/>
            <person name="Johnson C.S."/>
            <person name="Arredondo F."/>
            <person name="Hong C."/>
            <person name="Coffey M."/>
            <person name="Young S.K."/>
            <person name="Zeng Q."/>
            <person name="Gargeya S."/>
            <person name="Fitzgerald M."/>
            <person name="Abouelleil A."/>
            <person name="Alvarado L."/>
            <person name="Chapman S.B."/>
            <person name="Gainer-Dewar J."/>
            <person name="Goldberg J."/>
            <person name="Griggs A."/>
            <person name="Gujja S."/>
            <person name="Hansen M."/>
            <person name="Howarth C."/>
            <person name="Imamovic A."/>
            <person name="Ireland A."/>
            <person name="Larimer J."/>
            <person name="McCowan C."/>
            <person name="Murphy C."/>
            <person name="Pearson M."/>
            <person name="Poon T.W."/>
            <person name="Priest M."/>
            <person name="Roberts A."/>
            <person name="Saif S."/>
            <person name="Shea T."/>
            <person name="Sykes S."/>
            <person name="Wortman J."/>
            <person name="Nusbaum C."/>
            <person name="Birren B."/>
        </authorList>
    </citation>
    <scope>NUCLEOTIDE SEQUENCE [LARGE SCALE GENOMIC DNA]</scope>
    <source>
        <strain evidence="2 3">INRA-310</strain>
    </source>
</reference>
<organism evidence="2 3">
    <name type="scientific">Phytophthora nicotianae (strain INRA-310)</name>
    <name type="common">Phytophthora parasitica</name>
    <dbReference type="NCBI Taxonomy" id="761204"/>
    <lineage>
        <taxon>Eukaryota</taxon>
        <taxon>Sar</taxon>
        <taxon>Stramenopiles</taxon>
        <taxon>Oomycota</taxon>
        <taxon>Peronosporomycetes</taxon>
        <taxon>Peronosporales</taxon>
        <taxon>Peronosporaceae</taxon>
        <taxon>Phytophthora</taxon>
    </lineage>
</organism>
<name>W2Q4K4_PHYN3</name>
<gene>
    <name evidence="2" type="ORF">PPTG_12583</name>
</gene>